<name>A0A4V3XC21_9AGAM</name>
<comment type="subcellular location">
    <subcellularLocation>
        <location evidence="1 9">Nucleus</location>
    </subcellularLocation>
</comment>
<protein>
    <recommendedName>
        <fullName evidence="3 9">Mediator of RNA polymerase II transcription subunit 5</fullName>
    </recommendedName>
    <alternativeName>
        <fullName evidence="8 9">Mediator complex subunit 5</fullName>
    </alternativeName>
</protein>
<organism evidence="10 11">
    <name type="scientific">Phellinidium pouzarii</name>
    <dbReference type="NCBI Taxonomy" id="167371"/>
    <lineage>
        <taxon>Eukaryota</taxon>
        <taxon>Fungi</taxon>
        <taxon>Dikarya</taxon>
        <taxon>Basidiomycota</taxon>
        <taxon>Agaricomycotina</taxon>
        <taxon>Agaricomycetes</taxon>
        <taxon>Hymenochaetales</taxon>
        <taxon>Hymenochaetaceae</taxon>
        <taxon>Phellinidium</taxon>
    </lineage>
</organism>
<dbReference type="GO" id="GO:0016592">
    <property type="term" value="C:mediator complex"/>
    <property type="evidence" value="ECO:0007669"/>
    <property type="project" value="InterPro"/>
</dbReference>
<evidence type="ECO:0000256" key="1">
    <source>
        <dbReference type="ARBA" id="ARBA00004123"/>
    </source>
</evidence>
<evidence type="ECO:0000256" key="9">
    <source>
        <dbReference type="RuleBase" id="RU364142"/>
    </source>
</evidence>
<dbReference type="GO" id="GO:0003712">
    <property type="term" value="F:transcription coregulator activity"/>
    <property type="evidence" value="ECO:0007669"/>
    <property type="project" value="InterPro"/>
</dbReference>
<sequence length="972" mass="106599">MSLSEVTSRCFQTGIPVRKWANMCRLLKDKSSLPDFEFKCELSKSVLELFGLYPAELLLYSYLKYALHNYDLLSLPVFVSTFVESAKSPNLHDASTLDMLCRLIQEEHYSSGLPPEQSLLSIHNSMTSRVLEIVHGSLSLLRVSYTLPSSPFHDLTSSASQLVMLVLSCVGDMSSVSTAQAMMHYAEVLEILQTSQLNNEMRSVLETFALSLNMILGDDAKMAQEAQLMQTLQLSLGKGDILGPNSHSDLVTCSLLLRHFVANRTAPSGSGSTSMAVALLVATFRWTSWTPKLTSLLSDFEQVLSSEPMADTDWRGATQAAMVAMQSRGDLLAQCDTGSALRDLDDMNVDGADNGRLSASPPPFFRTFLQYCTHRTNLISTNAIMQFNISPENTFNTLLGVDSQDSGLSLDVSFAMLHISGSQLTGKRKAYTESRLVNDANNEELLTAFLQKALEDIPNHPLIALMIQKRFDNLCQQHDVEGLGILCKVLNLHDLALDIVSLHVKVTDILAYILAFVEEFDCEFVGDPQTAVGHLGNVVLFLQATLVKYQLSSHVFMLGDRLLATDYLLSTSTVYRMSQLGGEDISAMAAWPKALFDKNSEGIEDNILRTTKPKTLMKLAASLIMQASNACADRRLEAETLSNGVSYFTGPLLNWTLVGVIKALLRDILEKNFKAPVHLDVLQTLIESTSCPQTVLLLTAHGLLALVTDPQALAFEKNNQNSFKASTLRAIANQALGISRGGQLRPYYLLNTMTVTEVRFIYPLLEPTDTDPKPLTLATQCHWLDQPRNAIRDAFTSARTGKAPAFDVGRCVAVVGPTRFLRTLWNELDAAAQMGELELSRRFSTYVLLCPPAPIGSGAGRAPPLLPVFFGGVLHILLAQLDGQTPTEQTFGIELLVAVISSALTGLLQLEWALRAVATDASSERFPYQPSVTVARRLAADLRRNTSPTAAMVMQRLSSSPSFVANFPMMAS</sequence>
<dbReference type="Proteomes" id="UP000308199">
    <property type="component" value="Unassembled WGS sequence"/>
</dbReference>
<dbReference type="PANTHER" id="PTHR35784:SF1">
    <property type="entry name" value="MEDIATOR OF RNA POLYMERASE II TRANSCRIPTION SUBUNIT 5"/>
    <property type="match status" value="1"/>
</dbReference>
<evidence type="ECO:0000256" key="6">
    <source>
        <dbReference type="ARBA" id="ARBA00023163"/>
    </source>
</evidence>
<reference evidence="10 11" key="1">
    <citation type="submission" date="2019-02" db="EMBL/GenBank/DDBJ databases">
        <title>Genome sequencing of the rare red list fungi Phellinidium pouzarii.</title>
        <authorList>
            <person name="Buettner E."/>
            <person name="Kellner H."/>
        </authorList>
    </citation>
    <scope>NUCLEOTIDE SEQUENCE [LARGE SCALE GENOMIC DNA]</scope>
    <source>
        <strain evidence="10 11">DSM 108285</strain>
    </source>
</reference>
<comment type="function">
    <text evidence="9">Component of the Mediator complex, a coactivator involved in the regulated transcription of nearly all RNA polymerase II-dependent genes. Mediator functions as a bridge to convey information from gene-specific regulatory proteins to the basal RNA polymerase II transcription machinery. Mediator is recruited to promoters by direct interactions with regulatory proteins and serves as a scaffold for the assembly of a functional preinitiation complex with RNA polymerase II and the general transcription factors.</text>
</comment>
<gene>
    <name evidence="9" type="primary">MED5</name>
    <name evidence="10" type="ORF">EW145_g5729</name>
</gene>
<evidence type="ECO:0000313" key="10">
    <source>
        <dbReference type="EMBL" id="THH04163.1"/>
    </source>
</evidence>
<evidence type="ECO:0000313" key="11">
    <source>
        <dbReference type="Proteomes" id="UP000308199"/>
    </source>
</evidence>
<keyword evidence="11" id="KW-1185">Reference proteome</keyword>
<dbReference type="EMBL" id="SGPK01000370">
    <property type="protein sequence ID" value="THH04163.1"/>
    <property type="molecule type" value="Genomic_DNA"/>
</dbReference>
<keyword evidence="7 9" id="KW-0539">Nucleus</keyword>
<comment type="caution">
    <text evidence="10">The sequence shown here is derived from an EMBL/GenBank/DDBJ whole genome shotgun (WGS) entry which is preliminary data.</text>
</comment>
<evidence type="ECO:0000256" key="3">
    <source>
        <dbReference type="ARBA" id="ARBA00020628"/>
    </source>
</evidence>
<comment type="subunit">
    <text evidence="9">Component of the Mediator complex.</text>
</comment>
<dbReference type="InterPro" id="IPR014801">
    <property type="entry name" value="Mediator_Med5_fun"/>
</dbReference>
<evidence type="ECO:0000256" key="7">
    <source>
        <dbReference type="ARBA" id="ARBA00023242"/>
    </source>
</evidence>
<dbReference type="GO" id="GO:0006357">
    <property type="term" value="P:regulation of transcription by RNA polymerase II"/>
    <property type="evidence" value="ECO:0007669"/>
    <property type="project" value="InterPro"/>
</dbReference>
<evidence type="ECO:0000256" key="2">
    <source>
        <dbReference type="ARBA" id="ARBA00008782"/>
    </source>
</evidence>
<comment type="similarity">
    <text evidence="2 9">Belongs to the Mediator complex subunit 5 family.</text>
</comment>
<proteinExistence type="inferred from homology"/>
<evidence type="ECO:0000256" key="4">
    <source>
        <dbReference type="ARBA" id="ARBA00023015"/>
    </source>
</evidence>
<dbReference type="OrthoDB" id="5549158at2759"/>
<dbReference type="AlphaFoldDB" id="A0A4V3XC21"/>
<dbReference type="Pfam" id="PF08689">
    <property type="entry name" value="Med5"/>
    <property type="match status" value="1"/>
</dbReference>
<evidence type="ECO:0000256" key="8">
    <source>
        <dbReference type="ARBA" id="ARBA00031256"/>
    </source>
</evidence>
<keyword evidence="4 9" id="KW-0805">Transcription regulation</keyword>
<evidence type="ECO:0000256" key="5">
    <source>
        <dbReference type="ARBA" id="ARBA00023159"/>
    </source>
</evidence>
<keyword evidence="5 9" id="KW-0010">Activator</keyword>
<keyword evidence="6 9" id="KW-0804">Transcription</keyword>
<dbReference type="PANTHER" id="PTHR35784">
    <property type="entry name" value="MEDIATOR OF RNA POLYMERASE II TRANSCRIPTION SUBUNIT 5"/>
    <property type="match status" value="1"/>
</dbReference>
<accession>A0A4V3XC21</accession>